<evidence type="ECO:0000256" key="1">
    <source>
        <dbReference type="ARBA" id="ARBA00000013"/>
    </source>
</evidence>
<comment type="similarity">
    <text evidence="10">Belongs to the NnrE/AIBP family.</text>
</comment>
<evidence type="ECO:0000256" key="7">
    <source>
        <dbReference type="ARBA" id="ARBA00022958"/>
    </source>
</evidence>
<dbReference type="NCBIfam" id="TIGR00197">
    <property type="entry name" value="yjeF_nterm"/>
    <property type="match status" value="1"/>
</dbReference>
<dbReference type="HAMAP" id="MF_01966">
    <property type="entry name" value="NADHX_epimerase"/>
    <property type="match status" value="1"/>
</dbReference>
<keyword evidence="8 10" id="KW-0520">NAD</keyword>
<comment type="catalytic activity">
    <reaction evidence="2 10">
        <text>(6R)-NADPHX = (6S)-NADPHX</text>
        <dbReference type="Rhea" id="RHEA:32227"/>
        <dbReference type="ChEBI" id="CHEBI:64076"/>
        <dbReference type="ChEBI" id="CHEBI:64077"/>
        <dbReference type="EC" id="5.1.99.6"/>
    </reaction>
</comment>
<dbReference type="GO" id="GO:0005739">
    <property type="term" value="C:mitochondrion"/>
    <property type="evidence" value="ECO:0007669"/>
    <property type="project" value="UniProtKB-SubCell"/>
</dbReference>
<dbReference type="InterPro" id="IPR004443">
    <property type="entry name" value="YjeF_N_dom"/>
</dbReference>
<feature type="binding site" evidence="10">
    <location>
        <position position="158"/>
    </location>
    <ligand>
        <name>K(+)</name>
        <dbReference type="ChEBI" id="CHEBI:29103"/>
    </ligand>
</feature>
<feature type="domain" description="YjeF N-terminal" evidence="11">
    <location>
        <begin position="13"/>
        <end position="214"/>
    </location>
</feature>
<dbReference type="Gene3D" id="3.40.50.10260">
    <property type="entry name" value="YjeF N-terminal domain"/>
    <property type="match status" value="1"/>
</dbReference>
<dbReference type="GO" id="GO:0052856">
    <property type="term" value="F:NAD(P)HX epimerase activity"/>
    <property type="evidence" value="ECO:0007669"/>
    <property type="project" value="UniProtKB-UniRule"/>
</dbReference>
<dbReference type="InterPro" id="IPR036652">
    <property type="entry name" value="YjeF_N_dom_sf"/>
</dbReference>
<comment type="subcellular location">
    <subcellularLocation>
        <location evidence="10">Cytoplasm</location>
    </subcellularLocation>
    <subcellularLocation>
        <location evidence="10">Mitochondrion</location>
    </subcellularLocation>
</comment>
<evidence type="ECO:0000256" key="4">
    <source>
        <dbReference type="ARBA" id="ARBA00022723"/>
    </source>
</evidence>
<evidence type="ECO:0000256" key="2">
    <source>
        <dbReference type="ARBA" id="ARBA00000909"/>
    </source>
</evidence>
<dbReference type="Pfam" id="PF03853">
    <property type="entry name" value="YjeF_N"/>
    <property type="match status" value="1"/>
</dbReference>
<comment type="cofactor">
    <cofactor evidence="10">
        <name>K(+)</name>
        <dbReference type="ChEBI" id="CHEBI:29103"/>
    </cofactor>
    <text evidence="10">Binds 1 potassium ion per subunit.</text>
</comment>
<organism evidence="12 13">
    <name type="scientific">Coemansia javaensis</name>
    <dbReference type="NCBI Taxonomy" id="2761396"/>
    <lineage>
        <taxon>Eukaryota</taxon>
        <taxon>Fungi</taxon>
        <taxon>Fungi incertae sedis</taxon>
        <taxon>Zoopagomycota</taxon>
        <taxon>Kickxellomycotina</taxon>
        <taxon>Kickxellomycetes</taxon>
        <taxon>Kickxellales</taxon>
        <taxon>Kickxellaceae</taxon>
        <taxon>Coemansia</taxon>
    </lineage>
</organism>
<feature type="binding site" evidence="10">
    <location>
        <begin position="60"/>
        <end position="64"/>
    </location>
    <ligand>
        <name>(6S)-NADPHX</name>
        <dbReference type="ChEBI" id="CHEBI:64076"/>
    </ligand>
</feature>
<feature type="binding site" evidence="10">
    <location>
        <position position="122"/>
    </location>
    <ligand>
        <name>K(+)</name>
        <dbReference type="ChEBI" id="CHEBI:29103"/>
    </ligand>
</feature>
<evidence type="ECO:0000256" key="10">
    <source>
        <dbReference type="HAMAP-Rule" id="MF_03159"/>
    </source>
</evidence>
<name>A0A9W8HBE1_9FUNG</name>
<keyword evidence="10" id="KW-0496">Mitochondrion</keyword>
<dbReference type="InterPro" id="IPR032976">
    <property type="entry name" value="YJEFN_prot_NAXE-like"/>
</dbReference>
<dbReference type="SUPFAM" id="SSF64153">
    <property type="entry name" value="YjeF N-terminal domain-like"/>
    <property type="match status" value="1"/>
</dbReference>
<evidence type="ECO:0000256" key="9">
    <source>
        <dbReference type="ARBA" id="ARBA00023235"/>
    </source>
</evidence>
<dbReference type="PANTHER" id="PTHR13232:SF10">
    <property type="entry name" value="NAD(P)H-HYDRATE EPIMERASE"/>
    <property type="match status" value="1"/>
</dbReference>
<comment type="caution">
    <text evidence="12">The sequence shown here is derived from an EMBL/GenBank/DDBJ whole genome shotgun (WGS) entry which is preliminary data.</text>
</comment>
<evidence type="ECO:0000259" key="11">
    <source>
        <dbReference type="PROSITE" id="PS51385"/>
    </source>
</evidence>
<evidence type="ECO:0000256" key="3">
    <source>
        <dbReference type="ARBA" id="ARBA00012228"/>
    </source>
</evidence>
<feature type="binding site" evidence="10">
    <location>
        <position position="61"/>
    </location>
    <ligand>
        <name>K(+)</name>
        <dbReference type="ChEBI" id="CHEBI:29103"/>
    </ligand>
</feature>
<evidence type="ECO:0000256" key="8">
    <source>
        <dbReference type="ARBA" id="ARBA00023027"/>
    </source>
</evidence>
<comment type="catalytic activity">
    <reaction evidence="1 10">
        <text>(6R)-NADHX = (6S)-NADHX</text>
        <dbReference type="Rhea" id="RHEA:32215"/>
        <dbReference type="ChEBI" id="CHEBI:64074"/>
        <dbReference type="ChEBI" id="CHEBI:64075"/>
        <dbReference type="EC" id="5.1.99.6"/>
    </reaction>
</comment>
<comment type="function">
    <text evidence="10">Catalyzes the epimerization of the S- and R-forms of NAD(P)HX, a damaged form of NAD(P)H that is a result of enzymatic or heat-dependent hydration. This is a prerequisite for the S-specific NAD(P)H-hydrate dehydratase to allow the repair of both epimers of NAD(P)HX.</text>
</comment>
<keyword evidence="7 10" id="KW-0630">Potassium</keyword>
<accession>A0A9W8HBE1</accession>
<dbReference type="PROSITE" id="PS51385">
    <property type="entry name" value="YJEF_N"/>
    <property type="match status" value="1"/>
</dbReference>
<dbReference type="EMBL" id="JANBUL010000195">
    <property type="protein sequence ID" value="KAJ2779071.1"/>
    <property type="molecule type" value="Genomic_DNA"/>
</dbReference>
<dbReference type="OrthoDB" id="10064708at2759"/>
<comment type="caution">
    <text evidence="10">Lacks conserved residue(s) required for the propagation of feature annotation.</text>
</comment>
<dbReference type="GO" id="GO:0046872">
    <property type="term" value="F:metal ion binding"/>
    <property type="evidence" value="ECO:0007669"/>
    <property type="project" value="UniProtKB-KW"/>
</dbReference>
<dbReference type="EC" id="5.1.99.6" evidence="3 10"/>
<dbReference type="GO" id="GO:0000166">
    <property type="term" value="F:nucleotide binding"/>
    <property type="evidence" value="ECO:0007669"/>
    <property type="project" value="UniProtKB-KW"/>
</dbReference>
<keyword evidence="5 10" id="KW-0547">Nucleotide-binding</keyword>
<gene>
    <name evidence="12" type="ORF">H4R18_004226</name>
</gene>
<dbReference type="Proteomes" id="UP001140217">
    <property type="component" value="Unassembled WGS sequence"/>
</dbReference>
<feature type="binding site" evidence="10">
    <location>
        <position position="155"/>
    </location>
    <ligand>
        <name>(6S)-NADPHX</name>
        <dbReference type="ChEBI" id="CHEBI:64076"/>
    </ligand>
</feature>
<keyword evidence="6" id="KW-0521">NADP</keyword>
<sequence length="225" mass="24327">MLANIKYLGQRAAQQIDVDLMSIHGFAIEQLMELAGLSVAESIAAEYARGRVLLCIGPGNNGGDGLVAARHLSQYGYRPALYYPKQPQKPLYTSLLQQCRAFQIPLVQDLPAAIADCDLIVDAIFGFSFAGPPRAPFCDALDALRAADKPVVSVDIPSGWDVDEGDRGHAGLRPDMLVSLTAPKRCAEHFAGRFHYLGGRFVPPEMARDLGLPSYPGTSNCIRLS</sequence>
<keyword evidence="13" id="KW-1185">Reference proteome</keyword>
<feature type="binding site" evidence="10">
    <location>
        <begin position="126"/>
        <end position="132"/>
    </location>
    <ligand>
        <name>(6S)-NADPHX</name>
        <dbReference type="ChEBI" id="CHEBI:64076"/>
    </ligand>
</feature>
<keyword evidence="4 10" id="KW-0479">Metal-binding</keyword>
<dbReference type="PANTHER" id="PTHR13232">
    <property type="entry name" value="NAD(P)H-HYDRATE EPIMERASE"/>
    <property type="match status" value="1"/>
</dbReference>
<evidence type="ECO:0000313" key="13">
    <source>
        <dbReference type="Proteomes" id="UP001140217"/>
    </source>
</evidence>
<evidence type="ECO:0000256" key="6">
    <source>
        <dbReference type="ARBA" id="ARBA00022857"/>
    </source>
</evidence>
<evidence type="ECO:0000256" key="5">
    <source>
        <dbReference type="ARBA" id="ARBA00022741"/>
    </source>
</evidence>
<evidence type="ECO:0000313" key="12">
    <source>
        <dbReference type="EMBL" id="KAJ2779071.1"/>
    </source>
</evidence>
<keyword evidence="9 10" id="KW-0413">Isomerase</keyword>
<dbReference type="AlphaFoldDB" id="A0A9W8HBE1"/>
<keyword evidence="10" id="KW-0963">Cytoplasm</keyword>
<protein>
    <recommendedName>
        <fullName evidence="3 10">NAD(P)H-hydrate epimerase</fullName>
        <ecNumber evidence="3 10">5.1.99.6</ecNumber>
    </recommendedName>
    <alternativeName>
        <fullName evidence="10">NAD(P)HX epimerase</fullName>
    </alternativeName>
</protein>
<reference evidence="12" key="1">
    <citation type="submission" date="2022-07" db="EMBL/GenBank/DDBJ databases">
        <title>Phylogenomic reconstructions and comparative analyses of Kickxellomycotina fungi.</title>
        <authorList>
            <person name="Reynolds N.K."/>
            <person name="Stajich J.E."/>
            <person name="Barry K."/>
            <person name="Grigoriev I.V."/>
            <person name="Crous P."/>
            <person name="Smith M.E."/>
        </authorList>
    </citation>
    <scope>NUCLEOTIDE SEQUENCE</scope>
    <source>
        <strain evidence="12">NBRC 105414</strain>
    </source>
</reference>
<proteinExistence type="inferred from homology"/>